<dbReference type="EMBL" id="CALNXI010000123">
    <property type="protein sequence ID" value="CAH3019701.1"/>
    <property type="molecule type" value="Genomic_DNA"/>
</dbReference>
<evidence type="ECO:0000313" key="2">
    <source>
        <dbReference type="EMBL" id="CAH3019701.1"/>
    </source>
</evidence>
<accession>A0ABN8LVH9</accession>
<evidence type="ECO:0000256" key="1">
    <source>
        <dbReference type="SAM" id="Phobius"/>
    </source>
</evidence>
<gene>
    <name evidence="2" type="ORF">PEVE_00003791</name>
</gene>
<feature type="transmembrane region" description="Helical" evidence="1">
    <location>
        <begin position="198"/>
        <end position="218"/>
    </location>
</feature>
<keyword evidence="3" id="KW-1185">Reference proteome</keyword>
<comment type="caution">
    <text evidence="2">The sequence shown here is derived from an EMBL/GenBank/DDBJ whole genome shotgun (WGS) entry which is preliminary data.</text>
</comment>
<dbReference type="Proteomes" id="UP001159427">
    <property type="component" value="Unassembled WGS sequence"/>
</dbReference>
<keyword evidence="1" id="KW-0812">Transmembrane</keyword>
<sequence>MSTDVLRSAGLFFCPLSALPDLIERERIPCLSDYLLFDFEVKPGWIRYSPKEVTVLSCNEMFKAIYPVSGIARIHNHTTVKVKTKADYEQLVAMFKKPIILCVTRREQDSQFLDGFDVDFVVVLDPSDSKIAQELTKITALVQKHLRKQDKFYLTVDLAERLEELTPQNFKRRVMWLNCSFNVTNFRAPNPILSLNHFFLWVMLLPCCITVALPYRLYRKLRCVDEKIELNVHFRLKFSDAVPLALYFFSGRHPLPGRYKTQGDQFHLRACPATELMSLLHG</sequence>
<organism evidence="2 3">
    <name type="scientific">Porites evermanni</name>
    <dbReference type="NCBI Taxonomy" id="104178"/>
    <lineage>
        <taxon>Eukaryota</taxon>
        <taxon>Metazoa</taxon>
        <taxon>Cnidaria</taxon>
        <taxon>Anthozoa</taxon>
        <taxon>Hexacorallia</taxon>
        <taxon>Scleractinia</taxon>
        <taxon>Fungiina</taxon>
        <taxon>Poritidae</taxon>
        <taxon>Porites</taxon>
    </lineage>
</organism>
<keyword evidence="1" id="KW-0472">Membrane</keyword>
<evidence type="ECO:0000313" key="3">
    <source>
        <dbReference type="Proteomes" id="UP001159427"/>
    </source>
</evidence>
<proteinExistence type="predicted"/>
<keyword evidence="1" id="KW-1133">Transmembrane helix</keyword>
<reference evidence="2 3" key="1">
    <citation type="submission" date="2022-05" db="EMBL/GenBank/DDBJ databases">
        <authorList>
            <consortium name="Genoscope - CEA"/>
            <person name="William W."/>
        </authorList>
    </citation>
    <scope>NUCLEOTIDE SEQUENCE [LARGE SCALE GENOMIC DNA]</scope>
</reference>
<name>A0ABN8LVH9_9CNID</name>
<protein>
    <submittedName>
        <fullName evidence="2">Uncharacterized protein</fullName>
    </submittedName>
</protein>